<feature type="transmembrane region" description="Helical" evidence="6">
    <location>
        <begin position="295"/>
        <end position="322"/>
    </location>
</feature>
<reference evidence="7 8" key="1">
    <citation type="submission" date="2018-03" db="EMBL/GenBank/DDBJ databases">
        <title>The draft genome of Mesorhizobium sp. 6GN-30.</title>
        <authorList>
            <person name="Liu L."/>
            <person name="Li L."/>
            <person name="Wang T."/>
            <person name="Zhang X."/>
            <person name="Liang L."/>
        </authorList>
    </citation>
    <scope>NUCLEOTIDE SEQUENCE [LARGE SCALE GENOMIC DNA]</scope>
    <source>
        <strain evidence="7 8">6GN30</strain>
    </source>
</reference>
<evidence type="ECO:0000256" key="6">
    <source>
        <dbReference type="SAM" id="Phobius"/>
    </source>
</evidence>
<evidence type="ECO:0000256" key="4">
    <source>
        <dbReference type="ARBA" id="ARBA00022989"/>
    </source>
</evidence>
<keyword evidence="3 6" id="KW-0812">Transmembrane</keyword>
<feature type="transmembrane region" description="Helical" evidence="6">
    <location>
        <begin position="57"/>
        <end position="81"/>
    </location>
</feature>
<feature type="transmembrane region" description="Helical" evidence="6">
    <location>
        <begin position="192"/>
        <end position="215"/>
    </location>
</feature>
<name>A0A2P7RTT5_9HYPH</name>
<feature type="transmembrane region" description="Helical" evidence="6">
    <location>
        <begin position="254"/>
        <end position="275"/>
    </location>
</feature>
<dbReference type="RefSeq" id="WP_106774996.1">
    <property type="nucleotide sequence ID" value="NZ_PXYK01000033.1"/>
</dbReference>
<protein>
    <submittedName>
        <fullName evidence="7">AI-2E family transporter</fullName>
    </submittedName>
</protein>
<proteinExistence type="inferred from homology"/>
<dbReference type="PANTHER" id="PTHR21716">
    <property type="entry name" value="TRANSMEMBRANE PROTEIN"/>
    <property type="match status" value="1"/>
</dbReference>
<dbReference type="EMBL" id="PXYK01000033">
    <property type="protein sequence ID" value="PSJ53606.1"/>
    <property type="molecule type" value="Genomic_DNA"/>
</dbReference>
<comment type="caution">
    <text evidence="7">The sequence shown here is derived from an EMBL/GenBank/DDBJ whole genome shotgun (WGS) entry which is preliminary data.</text>
</comment>
<organism evidence="7 8">
    <name type="scientific">Kumtagia ephedrae</name>
    <dbReference type="NCBI Taxonomy" id="2116701"/>
    <lineage>
        <taxon>Bacteria</taxon>
        <taxon>Pseudomonadati</taxon>
        <taxon>Pseudomonadota</taxon>
        <taxon>Alphaproteobacteria</taxon>
        <taxon>Hyphomicrobiales</taxon>
        <taxon>Phyllobacteriaceae</taxon>
        <taxon>Kumtagia</taxon>
    </lineage>
</organism>
<dbReference type="GO" id="GO:0055085">
    <property type="term" value="P:transmembrane transport"/>
    <property type="evidence" value="ECO:0007669"/>
    <property type="project" value="TreeGrafter"/>
</dbReference>
<dbReference type="InterPro" id="IPR002549">
    <property type="entry name" value="AI-2E-like"/>
</dbReference>
<keyword evidence="8" id="KW-1185">Reference proteome</keyword>
<comment type="similarity">
    <text evidence="2">Belongs to the autoinducer-2 exporter (AI-2E) (TC 2.A.86) family.</text>
</comment>
<gene>
    <name evidence="7" type="ORF">C7I84_25290</name>
</gene>
<evidence type="ECO:0000256" key="3">
    <source>
        <dbReference type="ARBA" id="ARBA00022692"/>
    </source>
</evidence>
<sequence length="348" mass="37775">MTARPVPILLGIICAILLLAALYFADAIFAPVACALFIIAIVWPLQDRLQTGLPQLVALAIVVTMVVLVFIVFGSVVAWAFGRIGRSLIAEAPRLQGLYEQATAWLETHGIAVAGLWAEHFNMRWVVGAMQGASARLNTMISFWIVVLIYVLLGLLEVGPLARKIPAIVGSEAARILIVGGEHTAAKLRRYLWIRTIMSIATGGMVYVFALALGLQLATEWGVIAFTLNFIPFVGPFIATLLPTFYALAQFESLYSALFVFACLNLIQFAIGSYVEPRLAGKALAMSPFLVLFSVFLWMFLWGMFGAFIGVPIAIAVLTFCAQAPSTRWLAQLSGAPGDDVHSAQNLR</sequence>
<keyword evidence="5 6" id="KW-0472">Membrane</keyword>
<evidence type="ECO:0000313" key="8">
    <source>
        <dbReference type="Proteomes" id="UP000241229"/>
    </source>
</evidence>
<feature type="transmembrane region" description="Helical" evidence="6">
    <location>
        <begin position="138"/>
        <end position="156"/>
    </location>
</feature>
<feature type="transmembrane region" description="Helical" evidence="6">
    <location>
        <begin position="6"/>
        <end position="23"/>
    </location>
</feature>
<dbReference type="Pfam" id="PF01594">
    <property type="entry name" value="AI-2E_transport"/>
    <property type="match status" value="1"/>
</dbReference>
<dbReference type="Proteomes" id="UP000241229">
    <property type="component" value="Unassembled WGS sequence"/>
</dbReference>
<dbReference type="PANTHER" id="PTHR21716:SF64">
    <property type="entry name" value="AI-2 TRANSPORT PROTEIN TQSA"/>
    <property type="match status" value="1"/>
</dbReference>
<evidence type="ECO:0000256" key="5">
    <source>
        <dbReference type="ARBA" id="ARBA00023136"/>
    </source>
</evidence>
<accession>A0A2P7RTT5</accession>
<evidence type="ECO:0000313" key="7">
    <source>
        <dbReference type="EMBL" id="PSJ53606.1"/>
    </source>
</evidence>
<dbReference type="AlphaFoldDB" id="A0A2P7RTT5"/>
<dbReference type="OrthoDB" id="9799225at2"/>
<feature type="transmembrane region" description="Helical" evidence="6">
    <location>
        <begin position="28"/>
        <end position="45"/>
    </location>
</feature>
<evidence type="ECO:0000256" key="2">
    <source>
        <dbReference type="ARBA" id="ARBA00009773"/>
    </source>
</evidence>
<feature type="transmembrane region" description="Helical" evidence="6">
    <location>
        <begin position="221"/>
        <end position="242"/>
    </location>
</feature>
<comment type="subcellular location">
    <subcellularLocation>
        <location evidence="1">Membrane</location>
        <topology evidence="1">Multi-pass membrane protein</topology>
    </subcellularLocation>
</comment>
<dbReference type="GO" id="GO:0016020">
    <property type="term" value="C:membrane"/>
    <property type="evidence" value="ECO:0007669"/>
    <property type="project" value="UniProtKB-SubCell"/>
</dbReference>
<evidence type="ECO:0000256" key="1">
    <source>
        <dbReference type="ARBA" id="ARBA00004141"/>
    </source>
</evidence>
<keyword evidence="4 6" id="KW-1133">Transmembrane helix</keyword>